<sequence>MPVISQNDKLHLRSEEVQEIISRPPAWLVRWGITLIFILLSLLIGLSFLIRYPDFVEAKVLVTTAEPTERIAARFTGQIDSIFVNNRDQVKSGQILAGFKSTARLEDVLFLKTTLEKEPFEKENDYFFPVDTISELVLGEIALPFLEFERSYMEYRLIRELQPFVQQTEGAKASIEEIKKRISSQQSQKEILNRRLSLAKIDYERNRNLHQQGVIADKDFESREMEYLQMEEQVNQMAISISQLQETLNSAYQTIKNTNINREEEEARSLKALIQSYQGLKRSLRDWEYLYLMKSSINGIVSFQKVWGANQQVNSGELVFTVLPDNKSELMGAMKIAAQNAGKVSIDQKVLIKLDNHPFQEYGALIGKISSISVSPDEEFNYLIYATLPQGTMTSFNREIPFNQELLGNAEIITEELSVAERLFFKFRSITVN</sequence>
<dbReference type="Gene3D" id="6.10.140.1990">
    <property type="match status" value="1"/>
</dbReference>
<feature type="transmembrane region" description="Helical" evidence="6">
    <location>
        <begin position="28"/>
        <end position="50"/>
    </location>
</feature>
<evidence type="ECO:0000256" key="5">
    <source>
        <dbReference type="SAM" id="Coils"/>
    </source>
</evidence>
<evidence type="ECO:0000256" key="6">
    <source>
        <dbReference type="SAM" id="Phobius"/>
    </source>
</evidence>
<dbReference type="EMBL" id="FOVW01000004">
    <property type="protein sequence ID" value="SFO16918.1"/>
    <property type="molecule type" value="Genomic_DNA"/>
</dbReference>
<keyword evidence="5" id="KW-0175">Coiled coil</keyword>
<keyword evidence="3 6" id="KW-1133">Transmembrane helix</keyword>
<dbReference type="PANTHER" id="PTHR30386">
    <property type="entry name" value="MEMBRANE FUSION SUBUNIT OF EMRAB-TOLC MULTIDRUG EFFLUX PUMP"/>
    <property type="match status" value="1"/>
</dbReference>
<organism evidence="7 8">
    <name type="scientific">Algoriphagus ornithinivorans</name>
    <dbReference type="NCBI Taxonomy" id="226506"/>
    <lineage>
        <taxon>Bacteria</taxon>
        <taxon>Pseudomonadati</taxon>
        <taxon>Bacteroidota</taxon>
        <taxon>Cytophagia</taxon>
        <taxon>Cytophagales</taxon>
        <taxon>Cyclobacteriaceae</taxon>
        <taxon>Algoriphagus</taxon>
    </lineage>
</organism>
<dbReference type="AlphaFoldDB" id="A0A1I5EZG5"/>
<dbReference type="InterPro" id="IPR050739">
    <property type="entry name" value="MFP"/>
</dbReference>
<evidence type="ECO:0000313" key="8">
    <source>
        <dbReference type="Proteomes" id="UP000199564"/>
    </source>
</evidence>
<accession>A0A1I5EZG5</accession>
<proteinExistence type="predicted"/>
<dbReference type="InterPro" id="IPR030190">
    <property type="entry name" value="MacA_alpha-hairpin_sf"/>
</dbReference>
<gene>
    <name evidence="7" type="ORF">SAMN04488519_104142</name>
</gene>
<evidence type="ECO:0000256" key="2">
    <source>
        <dbReference type="ARBA" id="ARBA00022692"/>
    </source>
</evidence>
<comment type="subcellular location">
    <subcellularLocation>
        <location evidence="1">Membrane</location>
        <topology evidence="1">Single-pass membrane protein</topology>
    </subcellularLocation>
</comment>
<evidence type="ECO:0000256" key="4">
    <source>
        <dbReference type="ARBA" id="ARBA00023136"/>
    </source>
</evidence>
<evidence type="ECO:0000313" key="7">
    <source>
        <dbReference type="EMBL" id="SFO16918.1"/>
    </source>
</evidence>
<keyword evidence="8" id="KW-1185">Reference proteome</keyword>
<feature type="coiled-coil region" evidence="5">
    <location>
        <begin position="227"/>
        <end position="280"/>
    </location>
</feature>
<keyword evidence="4 6" id="KW-0472">Membrane</keyword>
<evidence type="ECO:0000256" key="1">
    <source>
        <dbReference type="ARBA" id="ARBA00004167"/>
    </source>
</evidence>
<dbReference type="RefSeq" id="WP_091652449.1">
    <property type="nucleotide sequence ID" value="NZ_FOVW01000004.1"/>
</dbReference>
<dbReference type="Proteomes" id="UP000199564">
    <property type="component" value="Unassembled WGS sequence"/>
</dbReference>
<dbReference type="GO" id="GO:0019898">
    <property type="term" value="C:extrinsic component of membrane"/>
    <property type="evidence" value="ECO:0007669"/>
    <property type="project" value="InterPro"/>
</dbReference>
<protein>
    <submittedName>
        <fullName evidence="7">Multidrug resistance efflux pump</fullName>
    </submittedName>
</protein>
<name>A0A1I5EZG5_9BACT</name>
<dbReference type="PANTHER" id="PTHR30386:SF26">
    <property type="entry name" value="TRANSPORT PROTEIN COMB"/>
    <property type="match status" value="1"/>
</dbReference>
<dbReference type="PRINTS" id="PR01490">
    <property type="entry name" value="RTXTOXIND"/>
</dbReference>
<evidence type="ECO:0000256" key="3">
    <source>
        <dbReference type="ARBA" id="ARBA00022989"/>
    </source>
</evidence>
<dbReference type="GO" id="GO:1990961">
    <property type="term" value="P:xenobiotic detoxification by transmembrane export across the plasma membrane"/>
    <property type="evidence" value="ECO:0007669"/>
    <property type="project" value="InterPro"/>
</dbReference>
<dbReference type="GO" id="GO:1990195">
    <property type="term" value="C:macrolide transmembrane transporter complex"/>
    <property type="evidence" value="ECO:0007669"/>
    <property type="project" value="InterPro"/>
</dbReference>
<reference evidence="8" key="1">
    <citation type="submission" date="2016-10" db="EMBL/GenBank/DDBJ databases">
        <authorList>
            <person name="Varghese N."/>
            <person name="Submissions S."/>
        </authorList>
    </citation>
    <scope>NUCLEOTIDE SEQUENCE [LARGE SCALE GENOMIC DNA]</scope>
    <source>
        <strain evidence="8">DSM 15282</strain>
    </source>
</reference>
<dbReference type="STRING" id="226506.SAMN04488519_104142"/>
<keyword evidence="2 6" id="KW-0812">Transmembrane</keyword>